<evidence type="ECO:0000256" key="3">
    <source>
        <dbReference type="ARBA" id="ARBA00022737"/>
    </source>
</evidence>
<feature type="compositionally biased region" description="Basic and acidic residues" evidence="5">
    <location>
        <begin position="507"/>
        <end position="521"/>
    </location>
</feature>
<dbReference type="SUPFAM" id="SSF52058">
    <property type="entry name" value="L domain-like"/>
    <property type="match status" value="1"/>
</dbReference>
<reference evidence="7" key="1">
    <citation type="submission" date="2011-12" db="EMBL/GenBank/DDBJ databases">
        <title>The Draft Genome of Lepisosteus oculatus.</title>
        <authorList>
            <consortium name="The Broad Institute Genome Assembly &amp; Analysis Group"/>
            <consortium name="Computational R&amp;D Group"/>
            <consortium name="and Sequencing Platform"/>
            <person name="Di Palma F."/>
            <person name="Alfoldi J."/>
            <person name="Johnson J."/>
            <person name="Berlin A."/>
            <person name="Gnerre S."/>
            <person name="Jaffe D."/>
            <person name="MacCallum I."/>
            <person name="Young S."/>
            <person name="Walker B.J."/>
            <person name="Lander E.S."/>
            <person name="Lindblad-Toh K."/>
        </authorList>
    </citation>
    <scope>NUCLEOTIDE SEQUENCE [LARGE SCALE GENOMIC DNA]</scope>
</reference>
<dbReference type="GeneID" id="102694459"/>
<dbReference type="GO" id="GO:0005576">
    <property type="term" value="C:extracellular region"/>
    <property type="evidence" value="ECO:0007669"/>
    <property type="project" value="UniProtKB-SubCell"/>
</dbReference>
<dbReference type="Pfam" id="PF13855">
    <property type="entry name" value="LRR_8"/>
    <property type="match status" value="5"/>
</dbReference>
<dbReference type="InterPro" id="IPR050333">
    <property type="entry name" value="SLRP"/>
</dbReference>
<evidence type="ECO:0000256" key="2">
    <source>
        <dbReference type="ARBA" id="ARBA00022729"/>
    </source>
</evidence>
<keyword evidence="7" id="KW-1185">Reference proteome</keyword>
<dbReference type="PANTHER" id="PTHR45712">
    <property type="entry name" value="AGAP008170-PA"/>
    <property type="match status" value="1"/>
</dbReference>
<dbReference type="STRING" id="7918.ENSLOCP00000021191"/>
<protein>
    <submittedName>
        <fullName evidence="6">Podocan-like protein 1</fullName>
    </submittedName>
</protein>
<evidence type="ECO:0000313" key="6">
    <source>
        <dbReference type="Ensembl" id="ENSLOCP00000021191.1"/>
    </source>
</evidence>
<keyword evidence="2" id="KW-0732">Signal</keyword>
<evidence type="ECO:0000313" key="7">
    <source>
        <dbReference type="Proteomes" id="UP000018468"/>
    </source>
</evidence>
<dbReference type="SUPFAM" id="SSF52075">
    <property type="entry name" value="Outer arm dynein light chain 1"/>
    <property type="match status" value="1"/>
</dbReference>
<dbReference type="Pfam" id="PF13306">
    <property type="entry name" value="LRR_5"/>
    <property type="match status" value="1"/>
</dbReference>
<evidence type="ECO:0000256" key="5">
    <source>
        <dbReference type="SAM" id="MobiDB-lite"/>
    </source>
</evidence>
<dbReference type="AlphaFoldDB" id="W5NKN2"/>
<keyword evidence="3" id="KW-0677">Repeat</keyword>
<evidence type="ECO:0000256" key="1">
    <source>
        <dbReference type="ARBA" id="ARBA00022614"/>
    </source>
</evidence>
<dbReference type="InterPro" id="IPR032675">
    <property type="entry name" value="LRR_dom_sf"/>
</dbReference>
<dbReference type="Proteomes" id="UP000018468">
    <property type="component" value="Linkage group LG1"/>
</dbReference>
<dbReference type="EMBL" id="AHAT01026726">
    <property type="status" value="NOT_ANNOTATED_CDS"/>
    <property type="molecule type" value="Genomic_DNA"/>
</dbReference>
<dbReference type="Ensembl" id="ENSLOCT00000021227.1">
    <property type="protein sequence ID" value="ENSLOCP00000021191.1"/>
    <property type="gene ID" value="ENSLOCG00000017147.1"/>
</dbReference>
<name>W5NKN2_LEPOC</name>
<reference evidence="6" key="2">
    <citation type="submission" date="2025-08" db="UniProtKB">
        <authorList>
            <consortium name="Ensembl"/>
        </authorList>
    </citation>
    <scope>IDENTIFICATION</scope>
</reference>
<dbReference type="GO" id="GO:0016020">
    <property type="term" value="C:membrane"/>
    <property type="evidence" value="ECO:0007669"/>
    <property type="project" value="UniProtKB-SubCell"/>
</dbReference>
<dbReference type="OrthoDB" id="2020019at2759"/>
<proteinExistence type="predicted"/>
<dbReference type="SMART" id="SM00369">
    <property type="entry name" value="LRR_TYP"/>
    <property type="match status" value="12"/>
</dbReference>
<dbReference type="PROSITE" id="PS51450">
    <property type="entry name" value="LRR"/>
    <property type="match status" value="4"/>
</dbReference>
<dbReference type="eggNOG" id="KOG0619">
    <property type="taxonomic scope" value="Eukaryota"/>
</dbReference>
<dbReference type="GO" id="GO:0007155">
    <property type="term" value="P:cell adhesion"/>
    <property type="evidence" value="ECO:0007669"/>
    <property type="project" value="UniProtKB-KW"/>
</dbReference>
<dbReference type="PANTHER" id="PTHR45712:SF22">
    <property type="entry name" value="INSULIN-LIKE GROWTH FACTOR-BINDING PROTEIN COMPLEX ACID LABILE SUBUNIT"/>
    <property type="match status" value="1"/>
</dbReference>
<dbReference type="InterPro" id="IPR001611">
    <property type="entry name" value="Leu-rich_rpt"/>
</dbReference>
<feature type="compositionally biased region" description="Acidic residues" evidence="5">
    <location>
        <begin position="533"/>
        <end position="544"/>
    </location>
</feature>
<sequence length="544" mass="61896">MSCYISPTRDRRLQRVLSLDQSDFPSCIFSMQFILISICILLHLCFCLNDNGCPKNCICENEKSIQCYRVHAVPSGTAKDTRKLNLGYNHIKDLKRCDFTGLTQLEEIVLSSCGIESIEVNTFKSQSHLKTLELLKNKLKHMPRGLPHSLEILKLGNNRIQHLQESAVDGLRNLRVLDLQNNLISSLRGNTFTSLLKLESLYLDGNQIESLMGSPKLPQLRQLSIANNKIPSLPANFFASLQSLKMLSLSGNHLVKVPQDLPQTLGSLNLDLNQIRALRSREMGHLKHLSVLSVAHNKLVSIDGSLRLPNLTMIELSGNHMRLLPSKLTAKLEKLDCRQNLIREVTQQELSGMNQLKHLFLENNLIHHFEAAALKNCLRLTSLALEQNFLSAIPEGLPETLIRLDLKGNHIAVIQEQELKSLKRLQVLNLRNNKLSSLNAMALEMLPRLRKVYLDGNPWNCSCELLRVKRRLLARQVEIHTEFCTDPLQAQGDSWRDHLRAQDKCEEHIRGTAQDPQERKSKSTARTALPEQTEIEEYYDYDTE</sequence>
<accession>W5NKN2</accession>
<feature type="region of interest" description="Disordered" evidence="5">
    <location>
        <begin position="507"/>
        <end position="544"/>
    </location>
</feature>
<dbReference type="Gene3D" id="3.80.10.10">
    <property type="entry name" value="Ribonuclease Inhibitor"/>
    <property type="match status" value="4"/>
</dbReference>
<dbReference type="Bgee" id="ENSLOCG00000017147">
    <property type="expression patterns" value="Expressed in heart and 1 other cell type or tissue"/>
</dbReference>
<keyword evidence="1" id="KW-0433">Leucine-rich repeat</keyword>
<dbReference type="SMART" id="SM00365">
    <property type="entry name" value="LRR_SD22"/>
    <property type="match status" value="9"/>
</dbReference>
<dbReference type="InterPro" id="IPR026906">
    <property type="entry name" value="LRR_5"/>
</dbReference>
<dbReference type="OMA" id="NCICENE"/>
<reference evidence="6" key="3">
    <citation type="submission" date="2025-09" db="UniProtKB">
        <authorList>
            <consortium name="Ensembl"/>
        </authorList>
    </citation>
    <scope>IDENTIFICATION</scope>
</reference>
<dbReference type="InParanoid" id="W5NKN2"/>
<keyword evidence="4" id="KW-0325">Glycoprotein</keyword>
<dbReference type="HOGENOM" id="CLU_000288_18_6_1"/>
<dbReference type="SMART" id="SM00364">
    <property type="entry name" value="LRR_BAC"/>
    <property type="match status" value="4"/>
</dbReference>
<dbReference type="FunFam" id="3.80.10.10:FF:000770">
    <property type="entry name" value="Uncharacterized protein"/>
    <property type="match status" value="1"/>
</dbReference>
<dbReference type="KEGG" id="loc:102694459"/>
<dbReference type="InterPro" id="IPR003591">
    <property type="entry name" value="Leu-rich_rpt_typical-subtyp"/>
</dbReference>
<organism evidence="6 7">
    <name type="scientific">Lepisosteus oculatus</name>
    <name type="common">Spotted gar</name>
    <dbReference type="NCBI Taxonomy" id="7918"/>
    <lineage>
        <taxon>Eukaryota</taxon>
        <taxon>Metazoa</taxon>
        <taxon>Chordata</taxon>
        <taxon>Craniata</taxon>
        <taxon>Vertebrata</taxon>
        <taxon>Euteleostomi</taxon>
        <taxon>Actinopterygii</taxon>
        <taxon>Neopterygii</taxon>
        <taxon>Holostei</taxon>
        <taxon>Semionotiformes</taxon>
        <taxon>Lepisosteidae</taxon>
        <taxon>Lepisosteus</taxon>
    </lineage>
</organism>
<evidence type="ECO:0000256" key="4">
    <source>
        <dbReference type="ARBA" id="ARBA00023180"/>
    </source>
</evidence>
<dbReference type="GeneTree" id="ENSGT00940000162914"/>